<feature type="compositionally biased region" description="Basic residues" evidence="1">
    <location>
        <begin position="923"/>
        <end position="939"/>
    </location>
</feature>
<reference evidence="3 4" key="1">
    <citation type="journal article" date="2016" name="Mol. Biol. Evol.">
        <title>Comparative Genomics of Early-Diverging Mushroom-Forming Fungi Provides Insights into the Origins of Lignocellulose Decay Capabilities.</title>
        <authorList>
            <person name="Nagy L.G."/>
            <person name="Riley R."/>
            <person name="Tritt A."/>
            <person name="Adam C."/>
            <person name="Daum C."/>
            <person name="Floudas D."/>
            <person name="Sun H."/>
            <person name="Yadav J.S."/>
            <person name="Pangilinan J."/>
            <person name="Larsson K.H."/>
            <person name="Matsuura K."/>
            <person name="Barry K."/>
            <person name="Labutti K."/>
            <person name="Kuo R."/>
            <person name="Ohm R.A."/>
            <person name="Bhattacharya S.S."/>
            <person name="Shirouzu T."/>
            <person name="Yoshinaga Y."/>
            <person name="Martin F.M."/>
            <person name="Grigoriev I.V."/>
            <person name="Hibbett D.S."/>
        </authorList>
    </citation>
    <scope>NUCLEOTIDE SEQUENCE [LARGE SCALE GENOMIC DNA]</scope>
    <source>
        <strain evidence="3 4">93-53</strain>
    </source>
</reference>
<feature type="region of interest" description="Disordered" evidence="1">
    <location>
        <begin position="227"/>
        <end position="258"/>
    </location>
</feature>
<proteinExistence type="predicted"/>
<feature type="compositionally biased region" description="Basic residues" evidence="1">
    <location>
        <begin position="1053"/>
        <end position="1062"/>
    </location>
</feature>
<feature type="compositionally biased region" description="Basic and acidic residues" evidence="1">
    <location>
        <begin position="878"/>
        <end position="893"/>
    </location>
</feature>
<dbReference type="EMBL" id="KV427641">
    <property type="protein sequence ID" value="KZT03764.1"/>
    <property type="molecule type" value="Genomic_DNA"/>
</dbReference>
<accession>A0A165CYP9</accession>
<dbReference type="RefSeq" id="XP_040761504.1">
    <property type="nucleotide sequence ID" value="XM_040902021.1"/>
</dbReference>
<evidence type="ECO:0000256" key="2">
    <source>
        <dbReference type="SAM" id="Phobius"/>
    </source>
</evidence>
<dbReference type="Proteomes" id="UP000076871">
    <property type="component" value="Unassembled WGS sequence"/>
</dbReference>
<name>A0A165CYP9_9APHY</name>
<sequence length="1062" mass="114503">MSYPLPRALVMEGVPWKVLYALDASFSFVSALLSAASSFVVSLLCPHTLLSIPSPGFVDVKLLHKGSPVFRSCFDLIIIFDLLVWLEVIFVALLVYRSFFSSVKRPTAAASRVHAEPDYRSASTSASVRFRISIDELPGAAQPVYSSASTTVRFQISIDKLPGAAQPAHRSASTTVRFQISIDELADAAQPVHRSASTTVRVQIIIDELPGAAQSVVRHCPDCRPISDDAGVPPAAQRGLVSEDETVPSPAPTKPSLTVGNIEQDEREYVKKLVMNGDTASSHVPSGSLSIVRTALAPDVPEPYLTKTKVNTEQFLRSAAEGVVLTVGGYSALVSALYPSSPSPLLCLLATAIRVPMTTRAPFIETQLGIPRSLPDIGYFRCLSLSSWPSLMSAMRGGSSSTRTLMDAPKSGAVVVHNTAAYRQRWVSTATYIGVIIGQRVVLLPLLALSLPDAAPFRHLSPASRHVISLLVPSGSARLCARALIGAPELSTITARCKALVLWVPLNITVVIVCSQREAFSHSIPLALLTPTPFRNLCVLSYYRAFLLRLAIRRERSPVRAVICAPEPTAGRNHSQSLVLWTPSFSTVIVVLHGKPKHASVSIPRSLVYPGHFHHLSLVSWYRAFQRVPLRCRARPKAPSRTLALQLWYPTVVKVLFCSARSLTPSNPARSLFMSSIVPCAARRASLTCLTPALASSSTDDGLSALVAVNDMCPSSATVPRLLWALCSGSPLPYISLFPPPHVCTIAAFSLTVNGVSGLLITATFFPHANSSYPSDCVVVYMDPCRHDGLPLYCGDRNALTLQTLARCDPDEVIIVAYDNAIASDTVDMNIEEPHHRKPRRRGGKRVTARRNRERDARAAALAAEASGNNIEENESTLAKDHYDDKDASDDIRSAPALQLPPPQRESESDSEPEPGEDEGTGRRRRPPRAGRKRTRQLRRQAAERAAASDANRSLSSAVKAEGPSRTPTRIHNPPVPRSQASSCPGQIGGMTQATNGASSSRTPAAGSSRSRSHTLHTPRIHNSSPAGPSVPSPSSGSAGSQPSRSSNDRSRRWQRSRHSGT</sequence>
<feature type="compositionally biased region" description="Polar residues" evidence="1">
    <location>
        <begin position="979"/>
        <end position="1010"/>
    </location>
</feature>
<feature type="transmembrane region" description="Helical" evidence="2">
    <location>
        <begin position="73"/>
        <end position="96"/>
    </location>
</feature>
<protein>
    <submittedName>
        <fullName evidence="3">Uncharacterized protein</fullName>
    </submittedName>
</protein>
<dbReference type="InParanoid" id="A0A165CYP9"/>
<feature type="compositionally biased region" description="Basic residues" evidence="1">
    <location>
        <begin position="836"/>
        <end position="850"/>
    </location>
</feature>
<feature type="compositionally biased region" description="Basic residues" evidence="1">
    <location>
        <begin position="1011"/>
        <end position="1020"/>
    </location>
</feature>
<keyword evidence="2" id="KW-1133">Transmembrane helix</keyword>
<feature type="region of interest" description="Disordered" evidence="1">
    <location>
        <begin position="829"/>
        <end position="1062"/>
    </location>
</feature>
<feature type="compositionally biased region" description="Low complexity" evidence="1">
    <location>
        <begin position="1024"/>
        <end position="1046"/>
    </location>
</feature>
<evidence type="ECO:0000313" key="4">
    <source>
        <dbReference type="Proteomes" id="UP000076871"/>
    </source>
</evidence>
<feature type="compositionally biased region" description="Low complexity" evidence="1">
    <location>
        <begin position="944"/>
        <end position="953"/>
    </location>
</feature>
<evidence type="ECO:0000313" key="3">
    <source>
        <dbReference type="EMBL" id="KZT03764.1"/>
    </source>
</evidence>
<organism evidence="3 4">
    <name type="scientific">Laetiporus sulphureus 93-53</name>
    <dbReference type="NCBI Taxonomy" id="1314785"/>
    <lineage>
        <taxon>Eukaryota</taxon>
        <taxon>Fungi</taxon>
        <taxon>Dikarya</taxon>
        <taxon>Basidiomycota</taxon>
        <taxon>Agaricomycotina</taxon>
        <taxon>Agaricomycetes</taxon>
        <taxon>Polyporales</taxon>
        <taxon>Laetiporus</taxon>
    </lineage>
</organism>
<keyword evidence="2" id="KW-0472">Membrane</keyword>
<dbReference type="AlphaFoldDB" id="A0A165CYP9"/>
<gene>
    <name evidence="3" type="ORF">LAESUDRAFT_324598</name>
</gene>
<keyword evidence="4" id="KW-1185">Reference proteome</keyword>
<dbReference type="GeneID" id="63819052"/>
<evidence type="ECO:0000256" key="1">
    <source>
        <dbReference type="SAM" id="MobiDB-lite"/>
    </source>
</evidence>
<feature type="transmembrane region" description="Helical" evidence="2">
    <location>
        <begin position="26"/>
        <end position="52"/>
    </location>
</feature>
<keyword evidence="2" id="KW-0812">Transmembrane</keyword>
<feature type="compositionally biased region" description="Acidic residues" evidence="1">
    <location>
        <begin position="909"/>
        <end position="919"/>
    </location>
</feature>